<dbReference type="Pfam" id="PF23559">
    <property type="entry name" value="WHD_DRP"/>
    <property type="match status" value="1"/>
</dbReference>
<dbReference type="Gene3D" id="3.40.50.300">
    <property type="entry name" value="P-loop containing nucleotide triphosphate hydrolases"/>
    <property type="match status" value="1"/>
</dbReference>
<dbReference type="PANTHER" id="PTHR36766:SF51">
    <property type="entry name" value="DISEASE RESISTANCE RPP13-LIKE PROTEIN 1"/>
    <property type="match status" value="1"/>
</dbReference>
<comment type="caution">
    <text evidence="6">The sequence shown here is derived from an EMBL/GenBank/DDBJ whole genome shotgun (WGS) entry which is preliminary data.</text>
</comment>
<name>A0AAD7P9N1_QUISA</name>
<dbReference type="PRINTS" id="PR00364">
    <property type="entry name" value="DISEASERSIST"/>
</dbReference>
<keyword evidence="7" id="KW-1185">Reference proteome</keyword>
<sequence length="579" mass="65755">MAAEAVGAGVISSFLAVLFDRMAKPEYKDVLKLEEGVGKKFSDKTPSTSLVEAADVIGRDRDKEAIVNLLLSDDGCVNKISVIPIVGMGGIGKTTLAQLVYDDDKVKERFDLKAWVCVSEELDVLKLTKTVLEAVTSGCRDTERLNVVQLDLKKRLSGKKFLLVLDDVWNENYDNWEILRRPFNYGAKGRKIIVTTRSKKVALIMQTTPPHHLGHLSEDDCWLLFSKHAFCFSDSNEHPVLEKIGREIVKKCGGLPLAAKTLGGLLRSKSDVEEWNSILKSNIWNLSEDESKIVPALRISYHYLPSNLKQFFMYCSIFPKDYIFFKEDLILLWMAEDFLQPPKREKRLEEVGDEYFHDLASRSFFQPTGSCFVMHDLIHDLAKFVAREFCFMSEGNDAHKVTKKTRYLSYKQKYPILKDFADFSEAKNLCTLLTQNQHGSMRLQEKVPNVVFPKLKCLRVMSLPNGDFEILPNSIGELIHLRYMDLSFTKIKELPESISDLYNSQTLKLRMCVNLTMLPRTMPNLINLRHLEIEESGIKELPKGLGKLNSLQVLSDFFVGKKKTAARIGELGKLPDLGG</sequence>
<dbReference type="Proteomes" id="UP001163823">
    <property type="component" value="Chromosome 13"/>
</dbReference>
<dbReference type="Pfam" id="PF23598">
    <property type="entry name" value="LRR_14"/>
    <property type="match status" value="1"/>
</dbReference>
<evidence type="ECO:0000259" key="4">
    <source>
        <dbReference type="Pfam" id="PF23559"/>
    </source>
</evidence>
<dbReference type="InterPro" id="IPR042197">
    <property type="entry name" value="Apaf_helical"/>
</dbReference>
<evidence type="ECO:0000256" key="1">
    <source>
        <dbReference type="ARBA" id="ARBA00022737"/>
    </source>
</evidence>
<dbReference type="EMBL" id="JARAOO010000013">
    <property type="protein sequence ID" value="KAJ7947351.1"/>
    <property type="molecule type" value="Genomic_DNA"/>
</dbReference>
<proteinExistence type="predicted"/>
<dbReference type="Gene3D" id="1.10.8.430">
    <property type="entry name" value="Helical domain of apoptotic protease-activating factors"/>
    <property type="match status" value="1"/>
</dbReference>
<dbReference type="KEGG" id="qsa:O6P43_032167"/>
<dbReference type="InterPro" id="IPR036388">
    <property type="entry name" value="WH-like_DNA-bd_sf"/>
</dbReference>
<dbReference type="InterPro" id="IPR058922">
    <property type="entry name" value="WHD_DRP"/>
</dbReference>
<evidence type="ECO:0000256" key="2">
    <source>
        <dbReference type="ARBA" id="ARBA00022821"/>
    </source>
</evidence>
<feature type="domain" description="NB-ARC" evidence="3">
    <location>
        <begin position="61"/>
        <end position="230"/>
    </location>
</feature>
<keyword evidence="2" id="KW-0611">Plant defense</keyword>
<dbReference type="InterPro" id="IPR002182">
    <property type="entry name" value="NB-ARC"/>
</dbReference>
<dbReference type="GO" id="GO:0006952">
    <property type="term" value="P:defense response"/>
    <property type="evidence" value="ECO:0007669"/>
    <property type="project" value="UniProtKB-KW"/>
</dbReference>
<protein>
    <submittedName>
        <fullName evidence="6">Disease resistance protein</fullName>
    </submittedName>
</protein>
<keyword evidence="1" id="KW-0677">Repeat</keyword>
<gene>
    <name evidence="6" type="ORF">O6P43_032167</name>
</gene>
<dbReference type="GO" id="GO:0043531">
    <property type="term" value="F:ADP binding"/>
    <property type="evidence" value="ECO:0007669"/>
    <property type="project" value="InterPro"/>
</dbReference>
<dbReference type="PANTHER" id="PTHR36766">
    <property type="entry name" value="PLANT BROAD-SPECTRUM MILDEW RESISTANCE PROTEIN RPW8"/>
    <property type="match status" value="1"/>
</dbReference>
<dbReference type="FunFam" id="3.40.50.300:FF:001091">
    <property type="entry name" value="Probable disease resistance protein At1g61300"/>
    <property type="match status" value="1"/>
</dbReference>
<dbReference type="SUPFAM" id="SSF52058">
    <property type="entry name" value="L domain-like"/>
    <property type="match status" value="1"/>
</dbReference>
<dbReference type="Gene3D" id="1.10.10.10">
    <property type="entry name" value="Winged helix-like DNA-binding domain superfamily/Winged helix DNA-binding domain"/>
    <property type="match status" value="1"/>
</dbReference>
<evidence type="ECO:0000313" key="6">
    <source>
        <dbReference type="EMBL" id="KAJ7947351.1"/>
    </source>
</evidence>
<feature type="domain" description="Disease resistance R13L4/SHOC-2-like LRR" evidence="5">
    <location>
        <begin position="453"/>
        <end position="577"/>
    </location>
</feature>
<dbReference type="Gene3D" id="3.80.10.10">
    <property type="entry name" value="Ribonuclease Inhibitor"/>
    <property type="match status" value="1"/>
</dbReference>
<dbReference type="Pfam" id="PF00931">
    <property type="entry name" value="NB-ARC"/>
    <property type="match status" value="1"/>
</dbReference>
<feature type="domain" description="Disease resistance protein winged helix" evidence="4">
    <location>
        <begin position="317"/>
        <end position="382"/>
    </location>
</feature>
<dbReference type="AlphaFoldDB" id="A0AAD7P9N1"/>
<dbReference type="FunFam" id="1.10.10.10:FF:000322">
    <property type="entry name" value="Probable disease resistance protein At1g63360"/>
    <property type="match status" value="1"/>
</dbReference>
<organism evidence="6 7">
    <name type="scientific">Quillaja saponaria</name>
    <name type="common">Soap bark tree</name>
    <dbReference type="NCBI Taxonomy" id="32244"/>
    <lineage>
        <taxon>Eukaryota</taxon>
        <taxon>Viridiplantae</taxon>
        <taxon>Streptophyta</taxon>
        <taxon>Embryophyta</taxon>
        <taxon>Tracheophyta</taxon>
        <taxon>Spermatophyta</taxon>
        <taxon>Magnoliopsida</taxon>
        <taxon>eudicotyledons</taxon>
        <taxon>Gunneridae</taxon>
        <taxon>Pentapetalae</taxon>
        <taxon>rosids</taxon>
        <taxon>fabids</taxon>
        <taxon>Fabales</taxon>
        <taxon>Quillajaceae</taxon>
        <taxon>Quillaja</taxon>
    </lineage>
</organism>
<dbReference type="InterPro" id="IPR027417">
    <property type="entry name" value="P-loop_NTPase"/>
</dbReference>
<reference evidence="6" key="1">
    <citation type="journal article" date="2023" name="Science">
        <title>Elucidation of the pathway for biosynthesis of saponin adjuvants from the soapbark tree.</title>
        <authorList>
            <person name="Reed J."/>
            <person name="Orme A."/>
            <person name="El-Demerdash A."/>
            <person name="Owen C."/>
            <person name="Martin L.B.B."/>
            <person name="Misra R.C."/>
            <person name="Kikuchi S."/>
            <person name="Rejzek M."/>
            <person name="Martin A.C."/>
            <person name="Harkess A."/>
            <person name="Leebens-Mack J."/>
            <person name="Louveau T."/>
            <person name="Stephenson M.J."/>
            <person name="Osbourn A."/>
        </authorList>
    </citation>
    <scope>NUCLEOTIDE SEQUENCE</scope>
    <source>
        <strain evidence="6">S10</strain>
    </source>
</reference>
<dbReference type="SUPFAM" id="SSF52540">
    <property type="entry name" value="P-loop containing nucleoside triphosphate hydrolases"/>
    <property type="match status" value="1"/>
</dbReference>
<evidence type="ECO:0000259" key="3">
    <source>
        <dbReference type="Pfam" id="PF00931"/>
    </source>
</evidence>
<accession>A0AAD7P9N1</accession>
<evidence type="ECO:0000313" key="7">
    <source>
        <dbReference type="Proteomes" id="UP001163823"/>
    </source>
</evidence>
<dbReference type="InterPro" id="IPR055414">
    <property type="entry name" value="LRR_R13L4/SHOC2-like"/>
</dbReference>
<dbReference type="InterPro" id="IPR032675">
    <property type="entry name" value="LRR_dom_sf"/>
</dbReference>
<evidence type="ECO:0000259" key="5">
    <source>
        <dbReference type="Pfam" id="PF23598"/>
    </source>
</evidence>